<dbReference type="STRING" id="40149.A0A0E0CFD3"/>
<dbReference type="HOGENOM" id="CLU_190376_0_0_1"/>
<dbReference type="Proteomes" id="UP000008021">
    <property type="component" value="Chromosome 2"/>
</dbReference>
<dbReference type="PANTHER" id="PTHR11764">
    <property type="entry name" value="TERPENE CYCLASE/MUTASE FAMILY MEMBER"/>
    <property type="match status" value="1"/>
</dbReference>
<evidence type="ECO:0000313" key="1">
    <source>
        <dbReference type="EnsemblPlants" id="OMERI02G03990.1"/>
    </source>
</evidence>
<dbReference type="AlphaFoldDB" id="A0A0E0CFD3"/>
<reference evidence="1" key="2">
    <citation type="submission" date="2018-05" db="EMBL/GenBank/DDBJ databases">
        <title>OmerRS3 (Oryza meridionalis Reference Sequence Version 3).</title>
        <authorList>
            <person name="Zhang J."/>
            <person name="Kudrna D."/>
            <person name="Lee S."/>
            <person name="Talag J."/>
            <person name="Welchert J."/>
            <person name="Wing R.A."/>
        </authorList>
    </citation>
    <scope>NUCLEOTIDE SEQUENCE [LARGE SCALE GENOMIC DNA]</scope>
    <source>
        <strain evidence="1">cv. OR44</strain>
    </source>
</reference>
<name>A0A0E0CFD3_9ORYZ</name>
<dbReference type="EnsemblPlants" id="OMERI02G03990.1">
    <property type="protein sequence ID" value="OMERI02G03990.1"/>
    <property type="gene ID" value="OMERI02G03990"/>
</dbReference>
<protein>
    <recommendedName>
        <fullName evidence="3">Squalene cyclase N-terminal domain-containing protein</fullName>
    </recommendedName>
</protein>
<evidence type="ECO:0008006" key="3">
    <source>
        <dbReference type="Google" id="ProtNLM"/>
    </source>
</evidence>
<dbReference type="InterPro" id="IPR018333">
    <property type="entry name" value="Squalene_cyclase"/>
</dbReference>
<dbReference type="Gramene" id="OMERI02G03990.1">
    <property type="protein sequence ID" value="OMERI02G03990.1"/>
    <property type="gene ID" value="OMERI02G03990"/>
</dbReference>
<keyword evidence="2" id="KW-1185">Reference proteome</keyword>
<dbReference type="PANTHER" id="PTHR11764:SF14">
    <property type="entry name" value="OS02G0140200 PROTEIN"/>
    <property type="match status" value="1"/>
</dbReference>
<reference evidence="1" key="1">
    <citation type="submission" date="2015-04" db="UniProtKB">
        <authorList>
            <consortium name="EnsemblPlants"/>
        </authorList>
    </citation>
    <scope>IDENTIFICATION</scope>
</reference>
<sequence length="69" mass="7984">MWRLKVAEGGAPPLLRSTNGSLGRAVWEFDPSHGTPEDRADVERMRREFTDYRLRRPESADLLLRMQEG</sequence>
<evidence type="ECO:0000313" key="2">
    <source>
        <dbReference type="Proteomes" id="UP000008021"/>
    </source>
</evidence>
<organism evidence="1">
    <name type="scientific">Oryza meridionalis</name>
    <dbReference type="NCBI Taxonomy" id="40149"/>
    <lineage>
        <taxon>Eukaryota</taxon>
        <taxon>Viridiplantae</taxon>
        <taxon>Streptophyta</taxon>
        <taxon>Embryophyta</taxon>
        <taxon>Tracheophyta</taxon>
        <taxon>Spermatophyta</taxon>
        <taxon>Magnoliopsida</taxon>
        <taxon>Liliopsida</taxon>
        <taxon>Poales</taxon>
        <taxon>Poaceae</taxon>
        <taxon>BOP clade</taxon>
        <taxon>Oryzoideae</taxon>
        <taxon>Oryzeae</taxon>
        <taxon>Oryzinae</taxon>
        <taxon>Oryza</taxon>
    </lineage>
</organism>
<accession>A0A0E0CFD3</accession>
<dbReference type="GO" id="GO:0005811">
    <property type="term" value="C:lipid droplet"/>
    <property type="evidence" value="ECO:0007669"/>
    <property type="project" value="InterPro"/>
</dbReference>
<dbReference type="GO" id="GO:0016866">
    <property type="term" value="F:intramolecular transferase activity"/>
    <property type="evidence" value="ECO:0007669"/>
    <property type="project" value="InterPro"/>
</dbReference>
<proteinExistence type="predicted"/>
<dbReference type="GO" id="GO:0016104">
    <property type="term" value="P:triterpenoid biosynthetic process"/>
    <property type="evidence" value="ECO:0007669"/>
    <property type="project" value="InterPro"/>
</dbReference>